<feature type="region of interest" description="Disordered" evidence="1">
    <location>
        <begin position="739"/>
        <end position="854"/>
    </location>
</feature>
<feature type="compositionally biased region" description="Low complexity" evidence="1">
    <location>
        <begin position="504"/>
        <end position="513"/>
    </location>
</feature>
<feature type="compositionally biased region" description="Low complexity" evidence="1">
    <location>
        <begin position="758"/>
        <end position="788"/>
    </location>
</feature>
<feature type="compositionally biased region" description="Low complexity" evidence="1">
    <location>
        <begin position="76"/>
        <end position="99"/>
    </location>
</feature>
<comment type="caution">
    <text evidence="2">The sequence shown here is derived from an EMBL/GenBank/DDBJ whole genome shotgun (WGS) entry which is preliminary data.</text>
</comment>
<proteinExistence type="predicted"/>
<accession>A0A9W9NZH3</accession>
<feature type="compositionally biased region" description="Polar residues" evidence="1">
    <location>
        <begin position="240"/>
        <end position="264"/>
    </location>
</feature>
<feature type="compositionally biased region" description="Low complexity" evidence="1">
    <location>
        <begin position="702"/>
        <end position="711"/>
    </location>
</feature>
<dbReference type="GeneID" id="81385680"/>
<evidence type="ECO:0000313" key="2">
    <source>
        <dbReference type="EMBL" id="KAJ5227589.1"/>
    </source>
</evidence>
<feature type="compositionally biased region" description="Basic residues" evidence="1">
    <location>
        <begin position="835"/>
        <end position="844"/>
    </location>
</feature>
<feature type="compositionally biased region" description="Polar residues" evidence="1">
    <location>
        <begin position="514"/>
        <end position="553"/>
    </location>
</feature>
<feature type="compositionally biased region" description="Polar residues" evidence="1">
    <location>
        <begin position="435"/>
        <end position="444"/>
    </location>
</feature>
<organism evidence="2 3">
    <name type="scientific">Penicillium citrinum</name>
    <dbReference type="NCBI Taxonomy" id="5077"/>
    <lineage>
        <taxon>Eukaryota</taxon>
        <taxon>Fungi</taxon>
        <taxon>Dikarya</taxon>
        <taxon>Ascomycota</taxon>
        <taxon>Pezizomycotina</taxon>
        <taxon>Eurotiomycetes</taxon>
        <taxon>Eurotiomycetidae</taxon>
        <taxon>Eurotiales</taxon>
        <taxon>Aspergillaceae</taxon>
        <taxon>Penicillium</taxon>
    </lineage>
</organism>
<feature type="compositionally biased region" description="Polar residues" evidence="1">
    <location>
        <begin position="809"/>
        <end position="818"/>
    </location>
</feature>
<feature type="compositionally biased region" description="Polar residues" evidence="1">
    <location>
        <begin position="12"/>
        <end position="43"/>
    </location>
</feature>
<sequence length="1026" mass="113327">MARSAYAGKLRAQQNMRAAPRQQDTYASVNANANAHPGSNTQRGGVAWNQPAFAPADSFGGSPRHTFQHQEHYQYQQPARQSPVQYQQQQMHQPQFRPQPLHEATQHQRLEREQQESRDDKGEVDWYQRLQKLEQEKQQFGERQRDDLRYLQQNGLFFHSSVAEPGLRPTQSQRHQQGEQQRPQQPEQMQPREGAHQLNNQPRYQEEMQRQHYWGSPQSQSQSQQHIVNSSPIMRDRQPSRSPVNQDIRTNSANPPAKNLQQRIWQRLSRPQKDMSPDIPTGNPSPAAFVQSLEPAQPSPQIQASVSAEMASIRPADRQILIPDQTPSETAQDVSSLGQSRSSASKFTPEPVSSAKPGIHELVSRNGPSPSASQRLETRPAPAMGTLPIPAMTSMKGPPFPQQNAQMGSSSRTKSPPPPIPPTNMQTQTPAPNSPMANYASSYPSVVLVDSESSKPKSTPKPTNAAAFTTQPPHTLQANPLDRLQAPRAVPLASSHVTKPSQPPLSQTPSSASIPTAVSTPNPQIFSPATQSWKPAQDGPSQQRIDSPLSEQAPSKARRLNDGTKQQVSKQPASGARDFKAEEFIRNSSSQSHLSLRSDMIQQLEHTDALKRDEYDPATIARDVLINCGKHPTEPPLNYHLDLLRWKFPSVDGSKDLTTFRWDLVEEAQARLSPVKRPKRDPITAPAPPIIGAQVPPRARARASASASVSTSANWSSNRKFSFYSSNYAIGESQLPFPPPTYHSRPNLALSPSPPKLPLGLSPPHQEAPHASIHSSPSHLSLPPATTSKSKSTLAKPEPSKPKSKRAKNTPQSQSPKAFSQPQVVVPPSPVKMAPPKKRGRPKKNAQPTIQPPAPAVQYPVFRCHWEDCQSELHNLKALESHVCQKHIPFSVVCKWKGCKDEDPKAAVVMWEHAQQAHLGPVAWEFGDGPKVPITADENPTSFNVSYPQNTRPNTMTLPADSSMVIAFSRTHGDQALGHVERSARALIDGGIQWLEETGVTSEASCQRISPVMCQDTVNQEEMVVT</sequence>
<evidence type="ECO:0008006" key="4">
    <source>
        <dbReference type="Google" id="ProtNLM"/>
    </source>
</evidence>
<reference evidence="2" key="1">
    <citation type="submission" date="2022-11" db="EMBL/GenBank/DDBJ databases">
        <authorList>
            <person name="Petersen C."/>
        </authorList>
    </citation>
    <scope>NUCLEOTIDE SEQUENCE</scope>
    <source>
        <strain evidence="2">IBT 23319</strain>
    </source>
</reference>
<evidence type="ECO:0000313" key="3">
    <source>
        <dbReference type="Proteomes" id="UP001147733"/>
    </source>
</evidence>
<feature type="compositionally biased region" description="Polar residues" evidence="1">
    <location>
        <begin position="466"/>
        <end position="478"/>
    </location>
</feature>
<evidence type="ECO:0000256" key="1">
    <source>
        <dbReference type="SAM" id="MobiDB-lite"/>
    </source>
</evidence>
<feature type="region of interest" description="Disordered" evidence="1">
    <location>
        <begin position="324"/>
        <end position="478"/>
    </location>
</feature>
<dbReference type="Proteomes" id="UP001147733">
    <property type="component" value="Unassembled WGS sequence"/>
</dbReference>
<feature type="compositionally biased region" description="Basic and acidic residues" evidence="1">
    <location>
        <begin position="104"/>
        <end position="123"/>
    </location>
</feature>
<feature type="region of interest" description="Disordered" evidence="1">
    <location>
        <begin position="673"/>
        <end position="711"/>
    </location>
</feature>
<reference evidence="2" key="2">
    <citation type="journal article" date="2023" name="IMA Fungus">
        <title>Comparative genomic study of the Penicillium genus elucidates a diverse pangenome and 15 lateral gene transfer events.</title>
        <authorList>
            <person name="Petersen C."/>
            <person name="Sorensen T."/>
            <person name="Nielsen M.R."/>
            <person name="Sondergaard T.E."/>
            <person name="Sorensen J.L."/>
            <person name="Fitzpatrick D.A."/>
            <person name="Frisvad J.C."/>
            <person name="Nielsen K.L."/>
        </authorList>
    </citation>
    <scope>NUCLEOTIDE SEQUENCE</scope>
    <source>
        <strain evidence="2">IBT 23319</strain>
    </source>
</reference>
<feature type="compositionally biased region" description="Polar residues" evidence="1">
    <location>
        <begin position="563"/>
        <end position="572"/>
    </location>
</feature>
<feature type="compositionally biased region" description="Polar residues" evidence="1">
    <location>
        <begin position="366"/>
        <end position="375"/>
    </location>
</feature>
<feature type="region of interest" description="Disordered" evidence="1">
    <location>
        <begin position="163"/>
        <end position="310"/>
    </location>
</feature>
<feature type="region of interest" description="Disordered" evidence="1">
    <location>
        <begin position="1"/>
        <end position="123"/>
    </location>
</feature>
<dbReference type="RefSeq" id="XP_056499954.1">
    <property type="nucleotide sequence ID" value="XM_056646513.1"/>
</dbReference>
<keyword evidence="3" id="KW-1185">Reference proteome</keyword>
<dbReference type="EMBL" id="JAPQKT010000006">
    <property type="protein sequence ID" value="KAJ5227589.1"/>
    <property type="molecule type" value="Genomic_DNA"/>
</dbReference>
<feature type="compositionally biased region" description="Polar residues" evidence="1">
    <location>
        <begin position="325"/>
        <end position="346"/>
    </location>
</feature>
<protein>
    <recommendedName>
        <fullName evidence="4">C2H2-type domain-containing protein</fullName>
    </recommendedName>
</protein>
<gene>
    <name evidence="2" type="ORF">N7469_007595</name>
</gene>
<feature type="region of interest" description="Disordered" evidence="1">
    <location>
        <begin position="493"/>
        <end position="579"/>
    </location>
</feature>
<feature type="compositionally biased region" description="Low complexity" evidence="1">
    <location>
        <begin position="171"/>
        <end position="192"/>
    </location>
</feature>
<dbReference type="OrthoDB" id="5424797at2759"/>
<name>A0A9W9NZH3_PENCI</name>
<dbReference type="AlphaFoldDB" id="A0A9W9NZH3"/>